<sequence>MCLRLHTGGYHGKRSWVRGHRMVGIAMASSFMCTCIVRQRGGRCCKFATEARGSTHVVYADKSPYPSRPSRARNNSLVSRPGSISAVSCSAASLIGTEVASHIYVLKTDAVDDIGGRILYFVGSAPCFLTRDFALSIQNRRAGISWTSY</sequence>
<dbReference type="Proteomes" id="UP001232148">
    <property type="component" value="Unassembled WGS sequence"/>
</dbReference>
<dbReference type="EMBL" id="MU842971">
    <property type="protein sequence ID" value="KAK2024238.1"/>
    <property type="molecule type" value="Genomic_DNA"/>
</dbReference>
<gene>
    <name evidence="1" type="ORF">LX32DRAFT_111950</name>
</gene>
<evidence type="ECO:0000313" key="1">
    <source>
        <dbReference type="EMBL" id="KAK2024238.1"/>
    </source>
</evidence>
<reference evidence="1" key="1">
    <citation type="submission" date="2021-06" db="EMBL/GenBank/DDBJ databases">
        <title>Comparative genomics, transcriptomics and evolutionary studies reveal genomic signatures of adaptation to plant cell wall in hemibiotrophic fungi.</title>
        <authorList>
            <consortium name="DOE Joint Genome Institute"/>
            <person name="Baroncelli R."/>
            <person name="Diaz J.F."/>
            <person name="Benocci T."/>
            <person name="Peng M."/>
            <person name="Battaglia E."/>
            <person name="Haridas S."/>
            <person name="Andreopoulos W."/>
            <person name="Labutti K."/>
            <person name="Pangilinan J."/>
            <person name="Floch G.L."/>
            <person name="Makela M.R."/>
            <person name="Henrissat B."/>
            <person name="Grigoriev I.V."/>
            <person name="Crouch J.A."/>
            <person name="De Vries R.P."/>
            <person name="Sukno S.A."/>
            <person name="Thon M.R."/>
        </authorList>
    </citation>
    <scope>NUCLEOTIDE SEQUENCE</scope>
    <source>
        <strain evidence="1">MAFF235873</strain>
    </source>
</reference>
<name>A0AAD9LZZ5_9PEZI</name>
<dbReference type="AlphaFoldDB" id="A0AAD9LZZ5"/>
<organism evidence="1 2">
    <name type="scientific">Colletotrichum zoysiae</name>
    <dbReference type="NCBI Taxonomy" id="1216348"/>
    <lineage>
        <taxon>Eukaryota</taxon>
        <taxon>Fungi</taxon>
        <taxon>Dikarya</taxon>
        <taxon>Ascomycota</taxon>
        <taxon>Pezizomycotina</taxon>
        <taxon>Sordariomycetes</taxon>
        <taxon>Hypocreomycetidae</taxon>
        <taxon>Glomerellales</taxon>
        <taxon>Glomerellaceae</taxon>
        <taxon>Colletotrichum</taxon>
        <taxon>Colletotrichum graminicola species complex</taxon>
    </lineage>
</organism>
<evidence type="ECO:0000313" key="2">
    <source>
        <dbReference type="Proteomes" id="UP001232148"/>
    </source>
</evidence>
<keyword evidence="2" id="KW-1185">Reference proteome</keyword>
<comment type="caution">
    <text evidence="1">The sequence shown here is derived from an EMBL/GenBank/DDBJ whole genome shotgun (WGS) entry which is preliminary data.</text>
</comment>
<protein>
    <submittedName>
        <fullName evidence="1">Uncharacterized protein</fullName>
    </submittedName>
</protein>
<accession>A0AAD9LZZ5</accession>
<proteinExistence type="predicted"/>